<comment type="caution">
    <text evidence="9">The sequence shown here is derived from an EMBL/GenBank/DDBJ whole genome shotgun (WGS) entry which is preliminary data.</text>
</comment>
<feature type="coiled-coil region" evidence="4">
    <location>
        <begin position="249"/>
        <end position="283"/>
    </location>
</feature>
<dbReference type="PROSITE" id="PS50112">
    <property type="entry name" value="PAS"/>
    <property type="match status" value="1"/>
</dbReference>
<dbReference type="EMBL" id="AAXW01000008">
    <property type="protein sequence ID" value="EAZ92191.1"/>
    <property type="molecule type" value="Genomic_DNA"/>
</dbReference>
<dbReference type="Gene3D" id="3.30.450.20">
    <property type="entry name" value="PAS domain"/>
    <property type="match status" value="1"/>
</dbReference>
<evidence type="ECO:0000259" key="8">
    <source>
        <dbReference type="PROSITE" id="PS50887"/>
    </source>
</evidence>
<reference evidence="9 10" key="1">
    <citation type="submission" date="2007-03" db="EMBL/GenBank/DDBJ databases">
        <authorList>
            <person name="Stal L."/>
            <person name="Ferriera S."/>
            <person name="Johnson J."/>
            <person name="Kravitz S."/>
            <person name="Beeson K."/>
            <person name="Sutton G."/>
            <person name="Rogers Y.-H."/>
            <person name="Friedman R."/>
            <person name="Frazier M."/>
            <person name="Venter J.C."/>
        </authorList>
    </citation>
    <scope>NUCLEOTIDE SEQUENCE [LARGE SCALE GENOMIC DNA]</scope>
    <source>
        <strain evidence="9 10">CCY0110</strain>
    </source>
</reference>
<dbReference type="InterPro" id="IPR011006">
    <property type="entry name" value="CheY-like_superfamily"/>
</dbReference>
<dbReference type="InterPro" id="IPR000014">
    <property type="entry name" value="PAS"/>
</dbReference>
<dbReference type="InterPro" id="IPR001610">
    <property type="entry name" value="PAC"/>
</dbReference>
<dbReference type="GO" id="GO:0043709">
    <property type="term" value="P:cell adhesion involved in single-species biofilm formation"/>
    <property type="evidence" value="ECO:0007669"/>
    <property type="project" value="TreeGrafter"/>
</dbReference>
<dbReference type="PROSITE" id="PS50110">
    <property type="entry name" value="RESPONSE_REGULATORY"/>
    <property type="match status" value="1"/>
</dbReference>
<evidence type="ECO:0000313" key="10">
    <source>
        <dbReference type="Proteomes" id="UP000003781"/>
    </source>
</evidence>
<organism evidence="9 10">
    <name type="scientific">Crocosphaera chwakensis CCY0110</name>
    <dbReference type="NCBI Taxonomy" id="391612"/>
    <lineage>
        <taxon>Bacteria</taxon>
        <taxon>Bacillati</taxon>
        <taxon>Cyanobacteriota</taxon>
        <taxon>Cyanophyceae</taxon>
        <taxon>Oscillatoriophycideae</taxon>
        <taxon>Chroococcales</taxon>
        <taxon>Aphanothecaceae</taxon>
        <taxon>Crocosphaera</taxon>
        <taxon>Crocosphaera chwakensis</taxon>
    </lineage>
</organism>
<dbReference type="Pfam" id="PF00072">
    <property type="entry name" value="Response_reg"/>
    <property type="match status" value="1"/>
</dbReference>
<dbReference type="InterPro" id="IPR003018">
    <property type="entry name" value="GAF"/>
</dbReference>
<evidence type="ECO:0000313" key="9">
    <source>
        <dbReference type="EMBL" id="EAZ92191.1"/>
    </source>
</evidence>
<dbReference type="Pfam" id="PF13185">
    <property type="entry name" value="GAF_2"/>
    <property type="match status" value="1"/>
</dbReference>
<gene>
    <name evidence="9" type="ORF">CY0110_24811</name>
</gene>
<dbReference type="GO" id="GO:0016301">
    <property type="term" value="F:kinase activity"/>
    <property type="evidence" value="ECO:0007669"/>
    <property type="project" value="UniProtKB-KW"/>
</dbReference>
<dbReference type="FunFam" id="3.30.70.270:FF:000001">
    <property type="entry name" value="Diguanylate cyclase domain protein"/>
    <property type="match status" value="1"/>
</dbReference>
<dbReference type="InterPro" id="IPR043128">
    <property type="entry name" value="Rev_trsase/Diguanyl_cyclase"/>
</dbReference>
<dbReference type="InterPro" id="IPR029787">
    <property type="entry name" value="Nucleotide_cyclase"/>
</dbReference>
<evidence type="ECO:0000259" key="6">
    <source>
        <dbReference type="PROSITE" id="PS50112"/>
    </source>
</evidence>
<dbReference type="Pfam" id="PF00990">
    <property type="entry name" value="GGDEF"/>
    <property type="match status" value="1"/>
</dbReference>
<dbReference type="InterPro" id="IPR000700">
    <property type="entry name" value="PAS-assoc_C"/>
</dbReference>
<accession>A3IMT8</accession>
<dbReference type="SMART" id="SM00086">
    <property type="entry name" value="PAC"/>
    <property type="match status" value="1"/>
</dbReference>
<dbReference type="SMART" id="SM00448">
    <property type="entry name" value="REC"/>
    <property type="match status" value="1"/>
</dbReference>
<dbReference type="CDD" id="cd00130">
    <property type="entry name" value="PAS"/>
    <property type="match status" value="1"/>
</dbReference>
<dbReference type="GO" id="GO:0052621">
    <property type="term" value="F:diguanylate cyclase activity"/>
    <property type="evidence" value="ECO:0007669"/>
    <property type="project" value="TreeGrafter"/>
</dbReference>
<feature type="domain" description="Response regulatory" evidence="5">
    <location>
        <begin position="7"/>
        <end position="126"/>
    </location>
</feature>
<dbReference type="InterPro" id="IPR029016">
    <property type="entry name" value="GAF-like_dom_sf"/>
</dbReference>
<dbReference type="InterPro" id="IPR001789">
    <property type="entry name" value="Sig_transdc_resp-reg_receiver"/>
</dbReference>
<keyword evidence="4" id="KW-0175">Coiled coil</keyword>
<dbReference type="PANTHER" id="PTHR45138:SF9">
    <property type="entry name" value="DIGUANYLATE CYCLASE DGCM-RELATED"/>
    <property type="match status" value="1"/>
</dbReference>
<feature type="domain" description="PAC" evidence="7">
    <location>
        <begin position="213"/>
        <end position="265"/>
    </location>
</feature>
<dbReference type="GO" id="GO:0005886">
    <property type="term" value="C:plasma membrane"/>
    <property type="evidence" value="ECO:0007669"/>
    <property type="project" value="TreeGrafter"/>
</dbReference>
<evidence type="ECO:0000256" key="4">
    <source>
        <dbReference type="SAM" id="Coils"/>
    </source>
</evidence>
<dbReference type="AlphaFoldDB" id="A3IMT8"/>
<keyword evidence="3" id="KW-0597">Phosphoprotein</keyword>
<dbReference type="Gene3D" id="3.30.70.270">
    <property type="match status" value="1"/>
</dbReference>
<dbReference type="SUPFAM" id="SSF55785">
    <property type="entry name" value="PYP-like sensor domain (PAS domain)"/>
    <property type="match status" value="1"/>
</dbReference>
<dbReference type="SMART" id="SM00065">
    <property type="entry name" value="GAF"/>
    <property type="match status" value="1"/>
</dbReference>
<dbReference type="InterPro" id="IPR050469">
    <property type="entry name" value="Diguanylate_Cyclase"/>
</dbReference>
<dbReference type="NCBIfam" id="TIGR00254">
    <property type="entry name" value="GGDEF"/>
    <property type="match status" value="1"/>
</dbReference>
<dbReference type="NCBIfam" id="TIGR00229">
    <property type="entry name" value="sensory_box"/>
    <property type="match status" value="1"/>
</dbReference>
<protein>
    <submittedName>
        <fullName evidence="9">PleD-like protein</fullName>
    </submittedName>
</protein>
<evidence type="ECO:0000259" key="7">
    <source>
        <dbReference type="PROSITE" id="PS50113"/>
    </source>
</evidence>
<dbReference type="PROSITE" id="PS50887">
    <property type="entry name" value="GGDEF"/>
    <property type="match status" value="1"/>
</dbReference>
<dbReference type="SUPFAM" id="SSF55781">
    <property type="entry name" value="GAF domain-like"/>
    <property type="match status" value="1"/>
</dbReference>
<dbReference type="CDD" id="cd01949">
    <property type="entry name" value="GGDEF"/>
    <property type="match status" value="1"/>
</dbReference>
<dbReference type="eggNOG" id="COG3706">
    <property type="taxonomic scope" value="Bacteria"/>
</dbReference>
<dbReference type="SMART" id="SM00267">
    <property type="entry name" value="GGDEF"/>
    <property type="match status" value="1"/>
</dbReference>
<dbReference type="RefSeq" id="WP_008274695.1">
    <property type="nucleotide sequence ID" value="NZ_AAXW01000008.1"/>
</dbReference>
<evidence type="ECO:0000256" key="3">
    <source>
        <dbReference type="PROSITE-ProRule" id="PRU00169"/>
    </source>
</evidence>
<dbReference type="Pfam" id="PF08447">
    <property type="entry name" value="PAS_3"/>
    <property type="match status" value="1"/>
</dbReference>
<feature type="modified residue" description="4-aspartylphosphate" evidence="3">
    <location>
        <position position="59"/>
    </location>
</feature>
<dbReference type="InterPro" id="IPR000160">
    <property type="entry name" value="GGDEF_dom"/>
</dbReference>
<dbReference type="OrthoDB" id="9812260at2"/>
<dbReference type="SUPFAM" id="SSF52172">
    <property type="entry name" value="CheY-like"/>
    <property type="match status" value="1"/>
</dbReference>
<evidence type="ECO:0000259" key="5">
    <source>
        <dbReference type="PROSITE" id="PS50110"/>
    </source>
</evidence>
<keyword evidence="1" id="KW-0808">Transferase</keyword>
<feature type="domain" description="PAS" evidence="6">
    <location>
        <begin position="139"/>
        <end position="209"/>
    </location>
</feature>
<sequence>MFPQTCTVLIIDDNQEDRFIFKRYLSKQKDQNYQLIEASSGREGLEILKTVQVDGILLDFRLPDIDGIEFLKQLQSQFFYSYFAIIILTGVGNETVAVEAMKNGAQDYLIKDNLTPEILHKSLYLAIERVKLRRQLEQSEQRFRTTFEQAAVGIYHINLVGEFLRFNEKFFQITGYLPEELQEKTLEEIMFPEDLLFYQKQLKRLLSNQIKTFTLEQRLIGFNDQLVWINLTVSMINKKDNRPDYLMGIVQDIQERKKTEIQLKKANQQLKEIVEQLAKQNQQRTLLSRVSQYLQVCNNLEEAYNILADLIQPLFPDCSLGIYQLNNQQTLATLVSSSGDFLNSKQDFRFCECWALRQGKAHYNDVTHRHLFCPHVETNLITKATLCYPIIAQGKTLGILYISASNLSKLTPETENLAETVSDYITLSLANLKLQEDLKEQSVRDSLTGLFNRRYLYEFLTKEVAKSQRYKTNIGVILMDIDHFKPINDNYSHGLGDVVLEEIGQFLSNNIRESDIACRYGGEEFILIFPHASLENTYQRAEALRKKIKCLNFRYQKYYLNSVTVSVGVANFPQHGVTGEEAVHHADLALYAAKAQGRDRTIIYSEEITGNSE</sequence>
<dbReference type="GO" id="GO:1902201">
    <property type="term" value="P:negative regulation of bacterial-type flagellum-dependent cell motility"/>
    <property type="evidence" value="ECO:0007669"/>
    <property type="project" value="TreeGrafter"/>
</dbReference>
<dbReference type="eggNOG" id="COG0784">
    <property type="taxonomic scope" value="Bacteria"/>
</dbReference>
<keyword evidence="2" id="KW-0418">Kinase</keyword>
<keyword evidence="10" id="KW-1185">Reference proteome</keyword>
<dbReference type="GO" id="GO:0000160">
    <property type="term" value="P:phosphorelay signal transduction system"/>
    <property type="evidence" value="ECO:0007669"/>
    <property type="project" value="InterPro"/>
</dbReference>
<dbReference type="Proteomes" id="UP000003781">
    <property type="component" value="Unassembled WGS sequence"/>
</dbReference>
<dbReference type="CDD" id="cd00156">
    <property type="entry name" value="REC"/>
    <property type="match status" value="1"/>
</dbReference>
<dbReference type="PROSITE" id="PS50113">
    <property type="entry name" value="PAC"/>
    <property type="match status" value="1"/>
</dbReference>
<name>A3IMT8_9CHRO</name>
<dbReference type="Gene3D" id="3.30.450.40">
    <property type="match status" value="1"/>
</dbReference>
<proteinExistence type="predicted"/>
<dbReference type="InterPro" id="IPR013655">
    <property type="entry name" value="PAS_fold_3"/>
</dbReference>
<dbReference type="InterPro" id="IPR035965">
    <property type="entry name" value="PAS-like_dom_sf"/>
</dbReference>
<evidence type="ECO:0000256" key="2">
    <source>
        <dbReference type="ARBA" id="ARBA00022777"/>
    </source>
</evidence>
<dbReference type="SUPFAM" id="SSF55073">
    <property type="entry name" value="Nucleotide cyclase"/>
    <property type="match status" value="1"/>
</dbReference>
<dbReference type="SMART" id="SM00091">
    <property type="entry name" value="PAS"/>
    <property type="match status" value="1"/>
</dbReference>
<dbReference type="Gene3D" id="3.40.50.2300">
    <property type="match status" value="1"/>
</dbReference>
<feature type="domain" description="GGDEF" evidence="8">
    <location>
        <begin position="472"/>
        <end position="606"/>
    </location>
</feature>
<evidence type="ECO:0000256" key="1">
    <source>
        <dbReference type="ARBA" id="ARBA00022679"/>
    </source>
</evidence>
<dbReference type="PANTHER" id="PTHR45138">
    <property type="entry name" value="REGULATORY COMPONENTS OF SENSORY TRANSDUCTION SYSTEM"/>
    <property type="match status" value="1"/>
</dbReference>